<accession>A0A2B7WMW5</accession>
<evidence type="ECO:0000259" key="4">
    <source>
        <dbReference type="Pfam" id="PF00891"/>
    </source>
</evidence>
<keyword evidence="6" id="KW-1185">Reference proteome</keyword>
<dbReference type="InterPro" id="IPR036390">
    <property type="entry name" value="WH_DNA-bd_sf"/>
</dbReference>
<dbReference type="PANTHER" id="PTHR43712:SF12">
    <property type="entry name" value="STERIGMATOCYSTIN 8-O-METHYLTRANSFERASE"/>
    <property type="match status" value="1"/>
</dbReference>
<gene>
    <name evidence="5" type="ORF">AJ80_09606</name>
</gene>
<dbReference type="SUPFAM" id="SSF46785">
    <property type="entry name" value="Winged helix' DNA-binding domain"/>
    <property type="match status" value="1"/>
</dbReference>
<reference evidence="5 6" key="1">
    <citation type="submission" date="2017-10" db="EMBL/GenBank/DDBJ databases">
        <title>Comparative genomics in systemic dimorphic fungi from Ajellomycetaceae.</title>
        <authorList>
            <person name="Munoz J.F."/>
            <person name="Mcewen J.G."/>
            <person name="Clay O.K."/>
            <person name="Cuomo C.A."/>
        </authorList>
    </citation>
    <scope>NUCLEOTIDE SEQUENCE [LARGE SCALE GENOMIC DNA]</scope>
    <source>
        <strain evidence="5 6">UAMH7299</strain>
    </source>
</reference>
<evidence type="ECO:0000256" key="2">
    <source>
        <dbReference type="ARBA" id="ARBA00022679"/>
    </source>
</evidence>
<dbReference type="Gene3D" id="1.10.10.10">
    <property type="entry name" value="Winged helix-like DNA-binding domain superfamily/Winged helix DNA-binding domain"/>
    <property type="match status" value="1"/>
</dbReference>
<dbReference type="Gene3D" id="3.40.50.150">
    <property type="entry name" value="Vaccinia Virus protein VP39"/>
    <property type="match status" value="1"/>
</dbReference>
<keyword evidence="3" id="KW-0949">S-adenosyl-L-methionine</keyword>
<evidence type="ECO:0000256" key="1">
    <source>
        <dbReference type="ARBA" id="ARBA00022603"/>
    </source>
</evidence>
<comment type="caution">
    <text evidence="5">The sequence shown here is derived from an EMBL/GenBank/DDBJ whole genome shotgun (WGS) entry which is preliminary data.</text>
</comment>
<evidence type="ECO:0000256" key="3">
    <source>
        <dbReference type="ARBA" id="ARBA00022691"/>
    </source>
</evidence>
<dbReference type="GO" id="GO:0008171">
    <property type="term" value="F:O-methyltransferase activity"/>
    <property type="evidence" value="ECO:0007669"/>
    <property type="project" value="InterPro"/>
</dbReference>
<organism evidence="5 6">
    <name type="scientific">Polytolypa hystricis (strain UAMH7299)</name>
    <dbReference type="NCBI Taxonomy" id="1447883"/>
    <lineage>
        <taxon>Eukaryota</taxon>
        <taxon>Fungi</taxon>
        <taxon>Dikarya</taxon>
        <taxon>Ascomycota</taxon>
        <taxon>Pezizomycotina</taxon>
        <taxon>Eurotiomycetes</taxon>
        <taxon>Eurotiomycetidae</taxon>
        <taxon>Onygenales</taxon>
        <taxon>Onygenales incertae sedis</taxon>
        <taxon>Polytolypa</taxon>
    </lineage>
</organism>
<evidence type="ECO:0000313" key="6">
    <source>
        <dbReference type="Proteomes" id="UP000224634"/>
    </source>
</evidence>
<protein>
    <recommendedName>
        <fullName evidence="4">O-methyltransferase C-terminal domain-containing protein</fullName>
    </recommendedName>
</protein>
<keyword evidence="1" id="KW-0489">Methyltransferase</keyword>
<evidence type="ECO:0000313" key="5">
    <source>
        <dbReference type="EMBL" id="PGG97984.1"/>
    </source>
</evidence>
<dbReference type="InterPro" id="IPR001077">
    <property type="entry name" value="COMT_C"/>
</dbReference>
<dbReference type="STRING" id="1447883.A0A2B7WMW5"/>
<dbReference type="InterPro" id="IPR036388">
    <property type="entry name" value="WH-like_DNA-bd_sf"/>
</dbReference>
<dbReference type="Pfam" id="PF00891">
    <property type="entry name" value="Methyltransf_2"/>
    <property type="match status" value="1"/>
</dbReference>
<proteinExistence type="predicted"/>
<dbReference type="EMBL" id="PDNA01000306">
    <property type="protein sequence ID" value="PGG97984.1"/>
    <property type="molecule type" value="Genomic_DNA"/>
</dbReference>
<name>A0A2B7WMW5_POLH7</name>
<keyword evidence="2" id="KW-0808">Transferase</keyword>
<dbReference type="PROSITE" id="PS51683">
    <property type="entry name" value="SAM_OMT_II"/>
    <property type="match status" value="1"/>
</dbReference>
<dbReference type="PANTHER" id="PTHR43712">
    <property type="entry name" value="PUTATIVE (AFU_ORTHOLOGUE AFUA_4G14580)-RELATED"/>
    <property type="match status" value="1"/>
</dbReference>
<feature type="domain" description="O-methyltransferase C-terminal" evidence="4">
    <location>
        <begin position="194"/>
        <end position="416"/>
    </location>
</feature>
<dbReference type="InterPro" id="IPR016461">
    <property type="entry name" value="COMT-like"/>
</dbReference>
<dbReference type="SUPFAM" id="SSF53335">
    <property type="entry name" value="S-adenosyl-L-methionine-dependent methyltransferases"/>
    <property type="match status" value="1"/>
</dbReference>
<sequence length="446" mass="49556">MSLAEQNKLIEVAEVILANTSELCKKLSQHSIVPPASLDVGTSSGLWTTHDSDIGRLRSSILGQIQQLDKLLEGPHGFLHEYVSTNWEYGALYALLEHDVLEKIPLDGSTVTAAVLAEQTGLPADKLLRICRLVATVGILQEPVEGSFKHTAISETLVKDEGYKSFIHFQLFETRVASAHLADSLKKPNPFWKEGQAAFEHAWGMPMYDWHAKNPEKGKRFAQAMESVSKNLDAGNGMIIDWLSRSKNFGQGDKSPLVVEVSGKTGSFSHQLATIFPNFHLEVQDSSSQLLQRGKQSLPRALADRVRFNQRDLFEPRPIKEVKGDNGSRPVVFLLRGVLWNLDDSEAIKLLQSFIPAMGSVVDGPLLVISDLVSPAFGTFEPHVERAFRRRDVTLMTMHNVKQRTASEWGKLIQSASSKFKVTYAEKFTSHSCRGLWKVQLAEDGA</sequence>
<dbReference type="InterPro" id="IPR029063">
    <property type="entry name" value="SAM-dependent_MTases_sf"/>
</dbReference>
<dbReference type="GO" id="GO:0032259">
    <property type="term" value="P:methylation"/>
    <property type="evidence" value="ECO:0007669"/>
    <property type="project" value="UniProtKB-KW"/>
</dbReference>
<dbReference type="OrthoDB" id="1606438at2759"/>
<dbReference type="Proteomes" id="UP000224634">
    <property type="component" value="Unassembled WGS sequence"/>
</dbReference>
<dbReference type="AlphaFoldDB" id="A0A2B7WMW5"/>